<evidence type="ECO:0000313" key="11">
    <source>
        <dbReference type="Proteomes" id="UP000007939"/>
    </source>
</evidence>
<dbReference type="KEGG" id="scc:Spico_1701"/>
<evidence type="ECO:0000256" key="4">
    <source>
        <dbReference type="ARBA" id="ARBA00022980"/>
    </source>
</evidence>
<comment type="subunit">
    <text evidence="6">Part of the 50S ribosomal subunit.</text>
</comment>
<keyword evidence="11" id="KW-1185">Reference proteome</keyword>
<evidence type="ECO:0000256" key="6">
    <source>
        <dbReference type="HAMAP-Rule" id="MF_01365"/>
    </source>
</evidence>
<dbReference type="eggNOG" id="COG0097">
    <property type="taxonomic scope" value="Bacteria"/>
</dbReference>
<dbReference type="PANTHER" id="PTHR11655">
    <property type="entry name" value="60S/50S RIBOSOMAL PROTEIN L6/L9"/>
    <property type="match status" value="1"/>
</dbReference>
<dbReference type="OrthoDB" id="9805007at2"/>
<dbReference type="HOGENOM" id="CLU_065464_1_2_12"/>
<dbReference type="Pfam" id="PF00347">
    <property type="entry name" value="Ribosomal_L6"/>
    <property type="match status" value="2"/>
</dbReference>
<keyword evidence="3 6" id="KW-0694">RNA-binding</keyword>
<evidence type="ECO:0000259" key="9">
    <source>
        <dbReference type="Pfam" id="PF00347"/>
    </source>
</evidence>
<dbReference type="GO" id="GO:0002181">
    <property type="term" value="P:cytoplasmic translation"/>
    <property type="evidence" value="ECO:0007669"/>
    <property type="project" value="TreeGrafter"/>
</dbReference>
<dbReference type="GO" id="GO:0022625">
    <property type="term" value="C:cytosolic large ribosomal subunit"/>
    <property type="evidence" value="ECO:0007669"/>
    <property type="project" value="UniProtKB-UniRule"/>
</dbReference>
<feature type="domain" description="Large ribosomal subunit protein uL6 alpha-beta" evidence="9">
    <location>
        <begin position="11"/>
        <end position="82"/>
    </location>
</feature>
<dbReference type="NCBIfam" id="TIGR03654">
    <property type="entry name" value="L6_bact"/>
    <property type="match status" value="1"/>
</dbReference>
<keyword evidence="2 6" id="KW-0699">rRNA-binding</keyword>
<evidence type="ECO:0000256" key="2">
    <source>
        <dbReference type="ARBA" id="ARBA00022730"/>
    </source>
</evidence>
<accession>F4GKL6</accession>
<keyword evidence="4 6" id="KW-0689">Ribosomal protein</keyword>
<dbReference type="InterPro" id="IPR019906">
    <property type="entry name" value="Ribosomal_uL6_bac-type"/>
</dbReference>
<reference evidence="11" key="1">
    <citation type="submission" date="2011-04" db="EMBL/GenBank/DDBJ databases">
        <title>The complete genome of Spirochaeta coccoides DSM 17374.</title>
        <authorList>
            <person name="Lucas S."/>
            <person name="Copeland A."/>
            <person name="Lapidus A."/>
            <person name="Bruce D."/>
            <person name="Goodwin L."/>
            <person name="Pitluck S."/>
            <person name="Peters L."/>
            <person name="Kyrpides N."/>
            <person name="Mavromatis K."/>
            <person name="Pagani I."/>
            <person name="Ivanova N."/>
            <person name="Ovchinnikova G."/>
            <person name="Lu M."/>
            <person name="Detter J.C."/>
            <person name="Tapia R."/>
            <person name="Han C."/>
            <person name="Land M."/>
            <person name="Hauser L."/>
            <person name="Markowitz V."/>
            <person name="Cheng J.-F."/>
            <person name="Hugenholtz P."/>
            <person name="Woyke T."/>
            <person name="Wu D."/>
            <person name="Spring S."/>
            <person name="Schroeder M."/>
            <person name="Brambilla E."/>
            <person name="Klenk H.-P."/>
            <person name="Eisen J.A."/>
        </authorList>
    </citation>
    <scope>NUCLEOTIDE SEQUENCE [LARGE SCALE GENOMIC DNA]</scope>
    <source>
        <strain evidence="11">ATCC BAA-1237 / DSM 17374 / SPN1</strain>
    </source>
</reference>
<dbReference type="FunFam" id="3.90.930.12:FF:000001">
    <property type="entry name" value="50S ribosomal protein L6"/>
    <property type="match status" value="1"/>
</dbReference>
<evidence type="ECO:0000256" key="7">
    <source>
        <dbReference type="RuleBase" id="RU003869"/>
    </source>
</evidence>
<evidence type="ECO:0000256" key="5">
    <source>
        <dbReference type="ARBA" id="ARBA00023274"/>
    </source>
</evidence>
<dbReference type="RefSeq" id="WP_013740292.1">
    <property type="nucleotide sequence ID" value="NC_015436.1"/>
</dbReference>
<dbReference type="HAMAP" id="MF_01365_B">
    <property type="entry name" value="Ribosomal_uL6_B"/>
    <property type="match status" value="1"/>
</dbReference>
<dbReference type="InterPro" id="IPR020040">
    <property type="entry name" value="Ribosomal_uL6_a/b-dom"/>
</dbReference>
<dbReference type="FunFam" id="3.90.930.12:FF:000002">
    <property type="entry name" value="50S ribosomal protein L6"/>
    <property type="match status" value="1"/>
</dbReference>
<protein>
    <recommendedName>
        <fullName evidence="6">Large ribosomal subunit protein uL6</fullName>
    </recommendedName>
</protein>
<evidence type="ECO:0000313" key="10">
    <source>
        <dbReference type="EMBL" id="AEC02899.1"/>
    </source>
</evidence>
<sequence length="180" mass="19412">MSRIGKMPVTVPQGVKVAVTDGTIHVEGPKGKLSWATRPEVDVQVLDGHVSVSRKDDSPESRGFHGLYRQLVQNMVKGVSEGYSKTLLINGVGYRAELSGKALVLNLGYSNIIEYVIPEGITIAVDGPNKVVVSGIDKQKVGQVSAEIRSLRTPEPFKGKGIKYDTETIRRKAGKSGAKK</sequence>
<comment type="similarity">
    <text evidence="1 6 7">Belongs to the universal ribosomal protein uL6 family.</text>
</comment>
<feature type="domain" description="Large ribosomal subunit protein uL6 alpha-beta" evidence="9">
    <location>
        <begin position="91"/>
        <end position="164"/>
    </location>
</feature>
<dbReference type="GO" id="GO:0019843">
    <property type="term" value="F:rRNA binding"/>
    <property type="evidence" value="ECO:0007669"/>
    <property type="project" value="UniProtKB-UniRule"/>
</dbReference>
<reference evidence="10 11" key="2">
    <citation type="journal article" date="2012" name="Stand. Genomic Sci.">
        <title>Complete genome sequence of the termite hindgut bacterium Spirochaeta coccoides type strain (SPN1(T)), reclassification in the genus Sphaerochaeta as Sphaerochaeta coccoides comb. nov. and emendations of the family Spirochaetaceae and the genus Sphaerochaeta.</title>
        <authorList>
            <person name="Abt B."/>
            <person name="Han C."/>
            <person name="Scheuner C."/>
            <person name="Lu M."/>
            <person name="Lapidus A."/>
            <person name="Nolan M."/>
            <person name="Lucas S."/>
            <person name="Hammon N."/>
            <person name="Deshpande S."/>
            <person name="Cheng J.F."/>
            <person name="Tapia R."/>
            <person name="Goodwin L.A."/>
            <person name="Pitluck S."/>
            <person name="Liolios K."/>
            <person name="Pagani I."/>
            <person name="Ivanova N."/>
            <person name="Mavromatis K."/>
            <person name="Mikhailova N."/>
            <person name="Huntemann M."/>
            <person name="Pati A."/>
            <person name="Chen A."/>
            <person name="Palaniappan K."/>
            <person name="Land M."/>
            <person name="Hauser L."/>
            <person name="Brambilla E.M."/>
            <person name="Rohde M."/>
            <person name="Spring S."/>
            <person name="Gronow S."/>
            <person name="Goker M."/>
            <person name="Woyke T."/>
            <person name="Bristow J."/>
            <person name="Eisen J.A."/>
            <person name="Markowitz V."/>
            <person name="Hugenholtz P."/>
            <person name="Kyrpides N.C."/>
            <person name="Klenk H.P."/>
            <person name="Detter J.C."/>
        </authorList>
    </citation>
    <scope>NUCLEOTIDE SEQUENCE [LARGE SCALE GENOMIC DNA]</scope>
    <source>
        <strain evidence="11">ATCC BAA-1237 / DSM 17374 / SPN1</strain>
    </source>
</reference>
<dbReference type="GO" id="GO:0003735">
    <property type="term" value="F:structural constituent of ribosome"/>
    <property type="evidence" value="ECO:0007669"/>
    <property type="project" value="UniProtKB-UniRule"/>
</dbReference>
<proteinExistence type="inferred from homology"/>
<dbReference type="EMBL" id="CP002659">
    <property type="protein sequence ID" value="AEC02899.1"/>
    <property type="molecule type" value="Genomic_DNA"/>
</dbReference>
<evidence type="ECO:0000256" key="1">
    <source>
        <dbReference type="ARBA" id="ARBA00009356"/>
    </source>
</evidence>
<evidence type="ECO:0000256" key="8">
    <source>
        <dbReference type="RuleBase" id="RU003870"/>
    </source>
</evidence>
<dbReference type="Gene3D" id="3.90.930.12">
    <property type="entry name" value="Ribosomal protein L6, alpha-beta domain"/>
    <property type="match status" value="2"/>
</dbReference>
<dbReference type="PANTHER" id="PTHR11655:SF14">
    <property type="entry name" value="LARGE RIBOSOMAL SUBUNIT PROTEIN UL6M"/>
    <property type="match status" value="1"/>
</dbReference>
<dbReference type="PIRSF" id="PIRSF002162">
    <property type="entry name" value="Ribosomal_L6"/>
    <property type="match status" value="1"/>
</dbReference>
<dbReference type="SUPFAM" id="SSF56053">
    <property type="entry name" value="Ribosomal protein L6"/>
    <property type="match status" value="2"/>
</dbReference>
<keyword evidence="5 6" id="KW-0687">Ribonucleoprotein</keyword>
<dbReference type="InterPro" id="IPR036789">
    <property type="entry name" value="Ribosomal_uL6-like_a/b-dom_sf"/>
</dbReference>
<dbReference type="InterPro" id="IPR000702">
    <property type="entry name" value="Ribosomal_uL6-like"/>
</dbReference>
<dbReference type="PRINTS" id="PR00059">
    <property type="entry name" value="RIBOSOMALL6"/>
</dbReference>
<organism evidence="10 11">
    <name type="scientific">Parasphaerochaeta coccoides (strain ATCC BAA-1237 / DSM 17374 / SPN1)</name>
    <name type="common">Sphaerochaeta coccoides</name>
    <dbReference type="NCBI Taxonomy" id="760011"/>
    <lineage>
        <taxon>Bacteria</taxon>
        <taxon>Pseudomonadati</taxon>
        <taxon>Spirochaetota</taxon>
        <taxon>Spirochaetia</taxon>
        <taxon>Spirochaetales</taxon>
        <taxon>Sphaerochaetaceae</taxon>
        <taxon>Parasphaerochaeta</taxon>
    </lineage>
</organism>
<dbReference type="Proteomes" id="UP000007939">
    <property type="component" value="Chromosome"/>
</dbReference>
<gene>
    <name evidence="6" type="primary">rplF</name>
    <name evidence="10" type="ordered locus">Spico_1701</name>
</gene>
<comment type="function">
    <text evidence="6 8">This protein binds to the 23S rRNA, and is important in its secondary structure. It is located near the subunit interface in the base of the L7/L12 stalk, and near the tRNA binding site of the peptidyltransferase center.</text>
</comment>
<name>F4GKL6_PARC1</name>
<evidence type="ECO:0000256" key="3">
    <source>
        <dbReference type="ARBA" id="ARBA00022884"/>
    </source>
</evidence>
<dbReference type="AlphaFoldDB" id="F4GKL6"/>
<dbReference type="STRING" id="760011.Spico_1701"/>